<dbReference type="Proteomes" id="UP000007755">
    <property type="component" value="Unassembled WGS sequence"/>
</dbReference>
<reference evidence="2" key="1">
    <citation type="submission" date="2011-02" db="EMBL/GenBank/DDBJ databases">
        <title>The genome of the leaf-cutting ant Acromyrmex echinatior suggests key adaptations to social evolution and fungus farming.</title>
        <authorList>
            <person name="Nygaard S."/>
            <person name="Zhang G."/>
        </authorList>
    </citation>
    <scope>NUCLEOTIDE SEQUENCE</scope>
</reference>
<keyword evidence="3" id="KW-1185">Reference proteome</keyword>
<dbReference type="AlphaFoldDB" id="F4WGW9"/>
<name>F4WGW9_ACREC</name>
<sequence length="144" mass="15830">MTHRPPLSSSPPQSSSCSRYQSTTLSDPITRETFTEIRKEGGGSRRQTVSLVDHGRVDLPSHARDPFCGFFCVPKRPVIKTLSYILSIVLRGRGAPYLATVVIAKPQYAPIGLSRTPIRSANVSEDHADPDGTRSRTKLAIVER</sequence>
<evidence type="ECO:0000256" key="1">
    <source>
        <dbReference type="SAM" id="MobiDB-lite"/>
    </source>
</evidence>
<feature type="region of interest" description="Disordered" evidence="1">
    <location>
        <begin position="1"/>
        <end position="30"/>
    </location>
</feature>
<organism evidence="3">
    <name type="scientific">Acromyrmex echinatior</name>
    <name type="common">Panamanian leafcutter ant</name>
    <name type="synonym">Acromyrmex octospinosus echinatior</name>
    <dbReference type="NCBI Taxonomy" id="103372"/>
    <lineage>
        <taxon>Eukaryota</taxon>
        <taxon>Metazoa</taxon>
        <taxon>Ecdysozoa</taxon>
        <taxon>Arthropoda</taxon>
        <taxon>Hexapoda</taxon>
        <taxon>Insecta</taxon>
        <taxon>Pterygota</taxon>
        <taxon>Neoptera</taxon>
        <taxon>Endopterygota</taxon>
        <taxon>Hymenoptera</taxon>
        <taxon>Apocrita</taxon>
        <taxon>Aculeata</taxon>
        <taxon>Formicoidea</taxon>
        <taxon>Formicidae</taxon>
        <taxon>Myrmicinae</taxon>
        <taxon>Acromyrmex</taxon>
    </lineage>
</organism>
<dbReference type="InParanoid" id="F4WGW9"/>
<protein>
    <submittedName>
        <fullName evidence="2">Uncharacterized protein</fullName>
    </submittedName>
</protein>
<proteinExistence type="predicted"/>
<dbReference type="EMBL" id="GL888147">
    <property type="protein sequence ID" value="EGI66588.1"/>
    <property type="molecule type" value="Genomic_DNA"/>
</dbReference>
<gene>
    <name evidence="2" type="ORF">G5I_04920</name>
</gene>
<feature type="compositionally biased region" description="Low complexity" evidence="1">
    <location>
        <begin position="1"/>
        <end position="26"/>
    </location>
</feature>
<accession>F4WGW9</accession>
<evidence type="ECO:0000313" key="3">
    <source>
        <dbReference type="Proteomes" id="UP000007755"/>
    </source>
</evidence>
<evidence type="ECO:0000313" key="2">
    <source>
        <dbReference type="EMBL" id="EGI66588.1"/>
    </source>
</evidence>